<dbReference type="EMBL" id="JACJQC010000030">
    <property type="protein sequence ID" value="MBD2174393.1"/>
    <property type="molecule type" value="Genomic_DNA"/>
</dbReference>
<feature type="transmembrane region" description="Helical" evidence="7">
    <location>
        <begin position="121"/>
        <end position="141"/>
    </location>
</feature>
<dbReference type="InterPro" id="IPR006043">
    <property type="entry name" value="NCS2"/>
</dbReference>
<evidence type="ECO:0000256" key="4">
    <source>
        <dbReference type="ARBA" id="ARBA00022692"/>
    </source>
</evidence>
<feature type="transmembrane region" description="Helical" evidence="7">
    <location>
        <begin position="317"/>
        <end position="340"/>
    </location>
</feature>
<feature type="transmembrane region" description="Helical" evidence="7">
    <location>
        <begin position="200"/>
        <end position="217"/>
    </location>
</feature>
<dbReference type="Proteomes" id="UP000638897">
    <property type="component" value="Unassembled WGS sequence"/>
</dbReference>
<accession>A0ABR7ZPD0</accession>
<feature type="transmembrane region" description="Helical" evidence="7">
    <location>
        <begin position="382"/>
        <end position="400"/>
    </location>
</feature>
<keyword evidence="9" id="KW-1185">Reference proteome</keyword>
<proteinExistence type="inferred from homology"/>
<feature type="transmembrane region" description="Helical" evidence="7">
    <location>
        <begin position="35"/>
        <end position="56"/>
    </location>
</feature>
<evidence type="ECO:0000313" key="8">
    <source>
        <dbReference type="EMBL" id="MBD2174393.1"/>
    </source>
</evidence>
<dbReference type="InterPro" id="IPR045018">
    <property type="entry name" value="Azg-like"/>
</dbReference>
<evidence type="ECO:0000256" key="1">
    <source>
        <dbReference type="ARBA" id="ARBA00004127"/>
    </source>
</evidence>
<feature type="transmembrane region" description="Helical" evidence="7">
    <location>
        <begin position="352"/>
        <end position="375"/>
    </location>
</feature>
<dbReference type="PANTHER" id="PTHR43337:SF1">
    <property type="entry name" value="XANTHINE_URACIL PERMEASE C887.17-RELATED"/>
    <property type="match status" value="1"/>
</dbReference>
<feature type="transmembrane region" description="Helical" evidence="7">
    <location>
        <begin position="68"/>
        <end position="88"/>
    </location>
</feature>
<dbReference type="Pfam" id="PF00860">
    <property type="entry name" value="Xan_ur_permease"/>
    <property type="match status" value="1"/>
</dbReference>
<feature type="transmembrane region" description="Helical" evidence="7">
    <location>
        <begin position="276"/>
        <end position="297"/>
    </location>
</feature>
<evidence type="ECO:0000256" key="2">
    <source>
        <dbReference type="ARBA" id="ARBA00005697"/>
    </source>
</evidence>
<evidence type="ECO:0000256" key="6">
    <source>
        <dbReference type="ARBA" id="ARBA00023136"/>
    </source>
</evidence>
<comment type="caution">
    <text evidence="8">The sequence shown here is derived from an EMBL/GenBank/DDBJ whole genome shotgun (WGS) entry which is preliminary data.</text>
</comment>
<reference evidence="8 9" key="1">
    <citation type="journal article" date="2020" name="ISME J.">
        <title>Comparative genomics reveals insights into cyanobacterial evolution and habitat adaptation.</title>
        <authorList>
            <person name="Chen M.Y."/>
            <person name="Teng W.K."/>
            <person name="Zhao L."/>
            <person name="Hu C.X."/>
            <person name="Zhou Y.K."/>
            <person name="Han B.P."/>
            <person name="Song L.R."/>
            <person name="Shu W.S."/>
        </authorList>
    </citation>
    <scope>NUCLEOTIDE SEQUENCE [LARGE SCALE GENOMIC DNA]</scope>
    <source>
        <strain evidence="8 9">FACHB-318</strain>
    </source>
</reference>
<feature type="transmembrane region" description="Helical" evidence="7">
    <location>
        <begin position="406"/>
        <end position="436"/>
    </location>
</feature>
<sequence length="467" mass="49302">MNRQTMPFSKPPSCLNRISQFFRFKQLETNFRTELLAGLTIFITTAPILVVNAHILGNAIFLQQAGDLLEQILVALALCAAVSSFLIGVLTNYPFVLGSATGAAALFTFSIVLGMGMNWRLALTAVLVEGILFTALSVSPLRRQLHNAIPNSLKQAMVIGLGLFLSSIALSGKVASSQVGAGIIVANTATLTSLGTLKQPATLMAIFGILLTILLTVRKVKGAFLFVIFGTAALGWLTGVAPRPKGILALPQLPQDLIGQALVGVQYLSWSQLGNFVAVVFVLLFMSLSDAMSFNVLGRQIDCMQPDGELYRSKQALLSNALGTVFGAIVGSTPVMPYLVAASGIFEGGRSGFVAIVVGLLFLISTLFTPLFAAIPAFATAPIPLMIGVLMMSGVRLINWNDLAEAIPAFVVILITPLTFSIADGMAAGFIAHAVATVAQRNRQGTRSSLVLAGIAVAYFTLITIQA</sequence>
<comment type="similarity">
    <text evidence="2">Belongs to the nucleobase:cation symporter-2 (NCS2) (TC 2.A.40) family. Azg-like subfamily.</text>
</comment>
<evidence type="ECO:0000256" key="7">
    <source>
        <dbReference type="SAM" id="Phobius"/>
    </source>
</evidence>
<gene>
    <name evidence="8" type="ORF">H6F81_24660</name>
</gene>
<feature type="transmembrane region" description="Helical" evidence="7">
    <location>
        <begin position="224"/>
        <end position="241"/>
    </location>
</feature>
<feature type="transmembrane region" description="Helical" evidence="7">
    <location>
        <begin position="95"/>
        <end position="115"/>
    </location>
</feature>
<evidence type="ECO:0000313" key="9">
    <source>
        <dbReference type="Proteomes" id="UP000638897"/>
    </source>
</evidence>
<protein>
    <submittedName>
        <fullName evidence="8">NCS2 family permease</fullName>
    </submittedName>
</protein>
<name>A0ABR7ZPD0_ANACY</name>
<keyword evidence="4 7" id="KW-0812">Transmembrane</keyword>
<keyword evidence="6 7" id="KW-0472">Membrane</keyword>
<keyword evidence="3" id="KW-0813">Transport</keyword>
<feature type="transmembrane region" description="Helical" evidence="7">
    <location>
        <begin position="448"/>
        <end position="465"/>
    </location>
</feature>
<evidence type="ECO:0000256" key="5">
    <source>
        <dbReference type="ARBA" id="ARBA00022989"/>
    </source>
</evidence>
<keyword evidence="5 7" id="KW-1133">Transmembrane helix</keyword>
<organism evidence="8 9">
    <name type="scientific">Anabaena cylindrica FACHB-318</name>
    <dbReference type="NCBI Taxonomy" id="2692880"/>
    <lineage>
        <taxon>Bacteria</taxon>
        <taxon>Bacillati</taxon>
        <taxon>Cyanobacteriota</taxon>
        <taxon>Cyanophyceae</taxon>
        <taxon>Nostocales</taxon>
        <taxon>Nostocaceae</taxon>
        <taxon>Anabaena</taxon>
    </lineage>
</organism>
<feature type="transmembrane region" description="Helical" evidence="7">
    <location>
        <begin position="153"/>
        <end position="170"/>
    </location>
</feature>
<dbReference type="PANTHER" id="PTHR43337">
    <property type="entry name" value="XANTHINE/URACIL PERMEASE C887.17-RELATED"/>
    <property type="match status" value="1"/>
</dbReference>
<comment type="subcellular location">
    <subcellularLocation>
        <location evidence="1">Endomembrane system</location>
        <topology evidence="1">Multi-pass membrane protein</topology>
    </subcellularLocation>
</comment>
<evidence type="ECO:0000256" key="3">
    <source>
        <dbReference type="ARBA" id="ARBA00022448"/>
    </source>
</evidence>